<reference evidence="3" key="1">
    <citation type="submission" date="2017-02" db="UniProtKB">
        <authorList>
            <consortium name="WormBaseParasite"/>
        </authorList>
    </citation>
    <scope>IDENTIFICATION</scope>
</reference>
<reference evidence="1 2" key="2">
    <citation type="submission" date="2018-11" db="EMBL/GenBank/DDBJ databases">
        <authorList>
            <consortium name="Pathogen Informatics"/>
        </authorList>
    </citation>
    <scope>NUCLEOTIDE SEQUENCE [LARGE SCALE GENOMIC DNA]</scope>
</reference>
<sequence length="58" mass="6832">MVRAAVTYRETTRRVEFAVVSDCCRTGNQIRSHLSGIQIVKYILYYILLVPYDIRRSH</sequence>
<dbReference type="EMBL" id="UZAG01019869">
    <property type="protein sequence ID" value="VDO45105.1"/>
    <property type="molecule type" value="Genomic_DNA"/>
</dbReference>
<gene>
    <name evidence="1" type="ORF">BTMF_LOCUS13209</name>
</gene>
<dbReference type="AlphaFoldDB" id="A0A0R3R5C3"/>
<proteinExistence type="predicted"/>
<organism evidence="3">
    <name type="scientific">Brugia timori</name>
    <dbReference type="NCBI Taxonomy" id="42155"/>
    <lineage>
        <taxon>Eukaryota</taxon>
        <taxon>Metazoa</taxon>
        <taxon>Ecdysozoa</taxon>
        <taxon>Nematoda</taxon>
        <taxon>Chromadorea</taxon>
        <taxon>Rhabditida</taxon>
        <taxon>Spirurina</taxon>
        <taxon>Spiruromorpha</taxon>
        <taxon>Filarioidea</taxon>
        <taxon>Onchocercidae</taxon>
        <taxon>Brugia</taxon>
    </lineage>
</organism>
<accession>A0A0R3R5C3</accession>
<dbReference type="Proteomes" id="UP000280834">
    <property type="component" value="Unassembled WGS sequence"/>
</dbReference>
<keyword evidence="2" id="KW-1185">Reference proteome</keyword>
<evidence type="ECO:0000313" key="3">
    <source>
        <dbReference type="WBParaSite" id="BTMF_0001521301-mRNA-1"/>
    </source>
</evidence>
<name>A0A0R3R5C3_9BILA</name>
<evidence type="ECO:0000313" key="1">
    <source>
        <dbReference type="EMBL" id="VDO45105.1"/>
    </source>
</evidence>
<dbReference type="WBParaSite" id="BTMF_0001521301-mRNA-1">
    <property type="protein sequence ID" value="BTMF_0001521301-mRNA-1"/>
    <property type="gene ID" value="BTMF_0001521301"/>
</dbReference>
<evidence type="ECO:0000313" key="2">
    <source>
        <dbReference type="Proteomes" id="UP000280834"/>
    </source>
</evidence>
<protein>
    <submittedName>
        <fullName evidence="1 3">Uncharacterized protein</fullName>
    </submittedName>
</protein>